<evidence type="ECO:0000313" key="6">
    <source>
        <dbReference type="Proteomes" id="UP001595817"/>
    </source>
</evidence>
<dbReference type="InterPro" id="IPR000524">
    <property type="entry name" value="Tscrpt_reg_HTH_GntR"/>
</dbReference>
<name>A0ABV8XAW6_9LACT</name>
<dbReference type="RefSeq" id="WP_378157074.1">
    <property type="nucleotide sequence ID" value="NZ_JBHSEC010000022.1"/>
</dbReference>
<evidence type="ECO:0000256" key="2">
    <source>
        <dbReference type="ARBA" id="ARBA00023125"/>
    </source>
</evidence>
<accession>A0ABV8XAW6</accession>
<dbReference type="PANTHER" id="PTHR38445:SF9">
    <property type="entry name" value="HTH-TYPE TRANSCRIPTIONAL REPRESSOR YTRA"/>
    <property type="match status" value="1"/>
</dbReference>
<dbReference type="EMBL" id="JBHSEC010000022">
    <property type="protein sequence ID" value="MFC4411762.1"/>
    <property type="molecule type" value="Genomic_DNA"/>
</dbReference>
<comment type="caution">
    <text evidence="5">The sequence shown here is derived from an EMBL/GenBank/DDBJ whole genome shotgun (WGS) entry which is preliminary data.</text>
</comment>
<evidence type="ECO:0000313" key="5">
    <source>
        <dbReference type="EMBL" id="MFC4411762.1"/>
    </source>
</evidence>
<keyword evidence="6" id="KW-1185">Reference proteome</keyword>
<dbReference type="SUPFAM" id="SSF46785">
    <property type="entry name" value="Winged helix' DNA-binding domain"/>
    <property type="match status" value="1"/>
</dbReference>
<dbReference type="PROSITE" id="PS50949">
    <property type="entry name" value="HTH_GNTR"/>
    <property type="match status" value="1"/>
</dbReference>
<dbReference type="SMART" id="SM00345">
    <property type="entry name" value="HTH_GNTR"/>
    <property type="match status" value="1"/>
</dbReference>
<dbReference type="InterPro" id="IPR036388">
    <property type="entry name" value="WH-like_DNA-bd_sf"/>
</dbReference>
<proteinExistence type="predicted"/>
<dbReference type="CDD" id="cd07377">
    <property type="entry name" value="WHTH_GntR"/>
    <property type="match status" value="1"/>
</dbReference>
<dbReference type="Proteomes" id="UP001595817">
    <property type="component" value="Unassembled WGS sequence"/>
</dbReference>
<dbReference type="PANTHER" id="PTHR38445">
    <property type="entry name" value="HTH-TYPE TRANSCRIPTIONAL REPRESSOR YTRA"/>
    <property type="match status" value="1"/>
</dbReference>
<feature type="domain" description="HTH gntR-type" evidence="4">
    <location>
        <begin position="9"/>
        <end position="77"/>
    </location>
</feature>
<keyword evidence="2" id="KW-0238">DNA-binding</keyword>
<protein>
    <submittedName>
        <fullName evidence="5">GntR family transcriptional regulator</fullName>
    </submittedName>
</protein>
<organism evidence="5 6">
    <name type="scientific">Chungangia koreensis</name>
    <dbReference type="NCBI Taxonomy" id="752657"/>
    <lineage>
        <taxon>Bacteria</taxon>
        <taxon>Bacillati</taxon>
        <taxon>Bacillota</taxon>
        <taxon>Bacilli</taxon>
        <taxon>Lactobacillales</taxon>
        <taxon>Chungangia</taxon>
    </lineage>
</organism>
<evidence type="ECO:0000256" key="1">
    <source>
        <dbReference type="ARBA" id="ARBA00023015"/>
    </source>
</evidence>
<dbReference type="Pfam" id="PF00392">
    <property type="entry name" value="GntR"/>
    <property type="match status" value="1"/>
</dbReference>
<dbReference type="InterPro" id="IPR036390">
    <property type="entry name" value="WH_DNA-bd_sf"/>
</dbReference>
<keyword evidence="3" id="KW-0804">Transcription</keyword>
<evidence type="ECO:0000256" key="3">
    <source>
        <dbReference type="ARBA" id="ARBA00023163"/>
    </source>
</evidence>
<gene>
    <name evidence="5" type="ORF">ACFOZY_15335</name>
</gene>
<dbReference type="Gene3D" id="1.10.10.10">
    <property type="entry name" value="Winged helix-like DNA-binding domain superfamily/Winged helix DNA-binding domain"/>
    <property type="match status" value="1"/>
</dbReference>
<evidence type="ECO:0000259" key="4">
    <source>
        <dbReference type="PROSITE" id="PS50949"/>
    </source>
</evidence>
<reference evidence="6" key="1">
    <citation type="journal article" date="2019" name="Int. J. Syst. Evol. Microbiol.">
        <title>The Global Catalogue of Microorganisms (GCM) 10K type strain sequencing project: providing services to taxonomists for standard genome sequencing and annotation.</title>
        <authorList>
            <consortium name="The Broad Institute Genomics Platform"/>
            <consortium name="The Broad Institute Genome Sequencing Center for Infectious Disease"/>
            <person name="Wu L."/>
            <person name="Ma J."/>
        </authorList>
    </citation>
    <scope>NUCLEOTIDE SEQUENCE [LARGE SCALE GENOMIC DNA]</scope>
    <source>
        <strain evidence="6">CCUG 59778</strain>
    </source>
</reference>
<keyword evidence="1" id="KW-0805">Transcription regulation</keyword>
<sequence length="123" mass="13970">MSIDFSADKPIYQQLIDRITGEIIKGHVKPGDKLPSVREYAVEVGVNANTMQRVYKELETMGITETKRGQGTFVTEDSIRLEQLRDEVKKDLVQSFLTNIESLGFSKKEIIEHIQNGEWGEKG</sequence>